<feature type="region of interest" description="Disordered" evidence="1">
    <location>
        <begin position="111"/>
        <end position="131"/>
    </location>
</feature>
<dbReference type="OrthoDB" id="5426355at2759"/>
<keyword evidence="3" id="KW-0732">Signal</keyword>
<proteinExistence type="predicted"/>
<feature type="chain" id="PRO_5044538327" evidence="3">
    <location>
        <begin position="19"/>
        <end position="241"/>
    </location>
</feature>
<gene>
    <name evidence="4" type="ORF">BGT96224_3194</name>
    <name evidence="5" type="ORF">BGT96224V2_LOCUS439</name>
</gene>
<reference evidence="4" key="2">
    <citation type="submission" date="2013-01" db="EMBL/GenBank/DDBJ databases">
        <title>The wheat powdery mildew genome reveals unique evolution of an obligate biotroph.</title>
        <authorList>
            <person name="Oberhaensli S."/>
            <person name="Wicker T."/>
            <person name="Keller B."/>
        </authorList>
    </citation>
    <scope>NUCLEOTIDE SEQUENCE</scope>
    <source>
        <strain evidence="4">96224</strain>
    </source>
</reference>
<name>A0A061HLV2_BLUGR</name>
<evidence type="ECO:0000313" key="4">
    <source>
        <dbReference type="EMBL" id="EPQ67357.1"/>
    </source>
</evidence>
<keyword evidence="2" id="KW-1133">Transmembrane helix</keyword>
<feature type="transmembrane region" description="Helical" evidence="2">
    <location>
        <begin position="141"/>
        <end position="162"/>
    </location>
</feature>
<keyword evidence="2" id="KW-0472">Membrane</keyword>
<reference evidence="5" key="3">
    <citation type="submission" date="2018-07" db="EMBL/GenBank/DDBJ databases">
        <authorList>
            <person name="Quirk P.G."/>
            <person name="Krulwich T.A."/>
        </authorList>
    </citation>
    <scope>NUCLEOTIDE SEQUENCE</scope>
    <source>
        <strain evidence="5">96224</strain>
    </source>
</reference>
<dbReference type="EMBL" id="UIGY01000001">
    <property type="protein sequence ID" value="SUZ07455.1"/>
    <property type="molecule type" value="Genomic_DNA"/>
</dbReference>
<dbReference type="Proteomes" id="UP000053110">
    <property type="component" value="Unassembled WGS sequence"/>
</dbReference>
<evidence type="ECO:0000256" key="1">
    <source>
        <dbReference type="SAM" id="MobiDB-lite"/>
    </source>
</evidence>
<feature type="signal peptide" evidence="3">
    <location>
        <begin position="1"/>
        <end position="18"/>
    </location>
</feature>
<reference evidence="6" key="1">
    <citation type="journal article" date="2013" name="Nat. Genet.">
        <title>The wheat powdery mildew genome shows the unique evolution of an obligate biotroph.</title>
        <authorList>
            <person name="Wicker T."/>
            <person name="Oberhaensli S."/>
            <person name="Parlange F."/>
            <person name="Buchmann J.P."/>
            <person name="Shatalina M."/>
            <person name="Roffler S."/>
            <person name="Ben-David R."/>
            <person name="Dolezel J."/>
            <person name="Simkova H."/>
            <person name="Schulze-Lefert P."/>
            <person name="Spanu P.D."/>
            <person name="Bruggmann R."/>
            <person name="Amselem J."/>
            <person name="Quesneville H."/>
            <person name="Ver Loren van Themaat E."/>
            <person name="Paape T."/>
            <person name="Shimizu K.K."/>
            <person name="Keller B."/>
        </authorList>
    </citation>
    <scope>NUCLEOTIDE SEQUENCE [LARGE SCALE GENOMIC DNA]</scope>
    <source>
        <strain evidence="6">96224</strain>
    </source>
</reference>
<evidence type="ECO:0000313" key="5">
    <source>
        <dbReference type="EMBL" id="SUZ07455.1"/>
    </source>
</evidence>
<keyword evidence="2" id="KW-0812">Transmembrane</keyword>
<sequence>MRILIALLLLSPISIITAQKTPDGSIVPFSSRLPSCASKCGPLYDVQGKCSPPVTTHADNDCFCADARLTSFKTGPAGVSSVCGATICTLEDELEKVQEWYLDFCGRTATRPDQDETSDDANTPDQNNTSSQSWISGHFKWVIMVSIIFLIIISAWILACICRRRYLRKKEKEVEMAPPVAWGPHQLQSATGGYSRHDGSAEKSRNIPLNASIKTSTTILATPIDTVTSNKEDSTLKVKKR</sequence>
<organism evidence="5">
    <name type="scientific">Blumeria graminis f. sp. tritici 96224</name>
    <dbReference type="NCBI Taxonomy" id="1268274"/>
    <lineage>
        <taxon>Eukaryota</taxon>
        <taxon>Fungi</taxon>
        <taxon>Dikarya</taxon>
        <taxon>Ascomycota</taxon>
        <taxon>Pezizomycotina</taxon>
        <taxon>Leotiomycetes</taxon>
        <taxon>Erysiphales</taxon>
        <taxon>Erysiphaceae</taxon>
        <taxon>Blumeria</taxon>
    </lineage>
</organism>
<dbReference type="HOGENOM" id="CLU_093250_0_0_1"/>
<dbReference type="AlphaFoldDB" id="A0A061HLV2"/>
<feature type="compositionally biased region" description="Polar residues" evidence="1">
    <location>
        <begin position="120"/>
        <end position="131"/>
    </location>
</feature>
<dbReference type="EMBL" id="KE373636">
    <property type="protein sequence ID" value="EPQ67357.1"/>
    <property type="molecule type" value="Genomic_DNA"/>
</dbReference>
<evidence type="ECO:0000313" key="6">
    <source>
        <dbReference type="Proteomes" id="UP000053110"/>
    </source>
</evidence>
<evidence type="ECO:0000256" key="2">
    <source>
        <dbReference type="SAM" id="Phobius"/>
    </source>
</evidence>
<accession>A0A061HLV2</accession>
<protein>
    <submittedName>
        <fullName evidence="5">Bgt-3194</fullName>
    </submittedName>
</protein>
<evidence type="ECO:0000256" key="3">
    <source>
        <dbReference type="SAM" id="SignalP"/>
    </source>
</evidence>